<feature type="region of interest" description="Disordered" evidence="2">
    <location>
        <begin position="771"/>
        <end position="799"/>
    </location>
</feature>
<dbReference type="SUPFAM" id="SSF54495">
    <property type="entry name" value="UBC-like"/>
    <property type="match status" value="1"/>
</dbReference>
<evidence type="ECO:0000256" key="2">
    <source>
        <dbReference type="SAM" id="MobiDB-lite"/>
    </source>
</evidence>
<evidence type="ECO:0000313" key="6">
    <source>
        <dbReference type="Proteomes" id="UP000070700"/>
    </source>
</evidence>
<dbReference type="InterPro" id="IPR000608">
    <property type="entry name" value="UBC"/>
</dbReference>
<feature type="compositionally biased region" description="Acidic residues" evidence="2">
    <location>
        <begin position="840"/>
        <end position="850"/>
    </location>
</feature>
<dbReference type="KEGG" id="psco:LY89DRAFT_487318"/>
<keyword evidence="6" id="KW-1185">Reference proteome</keyword>
<dbReference type="Gene3D" id="1.20.120.1020">
    <property type="entry name" value="Prion-inhibition and propagation, HeLo domain"/>
    <property type="match status" value="1"/>
</dbReference>
<evidence type="ECO:0000313" key="5">
    <source>
        <dbReference type="EMBL" id="KUJ19256.1"/>
    </source>
</evidence>
<feature type="compositionally biased region" description="Polar residues" evidence="2">
    <location>
        <begin position="651"/>
        <end position="660"/>
    </location>
</feature>
<dbReference type="PROSITE" id="PS50127">
    <property type="entry name" value="UBC_2"/>
    <property type="match status" value="1"/>
</dbReference>
<dbReference type="RefSeq" id="XP_018073611.1">
    <property type="nucleotide sequence ID" value="XM_018207861.1"/>
</dbReference>
<dbReference type="SMART" id="SM00212">
    <property type="entry name" value="UBCc"/>
    <property type="match status" value="1"/>
</dbReference>
<feature type="compositionally biased region" description="Low complexity" evidence="2">
    <location>
        <begin position="820"/>
        <end position="831"/>
    </location>
</feature>
<name>A0A194XGJ0_MOLSC</name>
<dbReference type="CDD" id="cd00067">
    <property type="entry name" value="GAL4"/>
    <property type="match status" value="1"/>
</dbReference>
<feature type="compositionally biased region" description="Acidic residues" evidence="2">
    <location>
        <begin position="661"/>
        <end position="674"/>
    </location>
</feature>
<feature type="region of interest" description="Disordered" evidence="2">
    <location>
        <begin position="812"/>
        <end position="864"/>
    </location>
</feature>
<dbReference type="Gene3D" id="3.10.110.10">
    <property type="entry name" value="Ubiquitin Conjugating Enzyme"/>
    <property type="match status" value="1"/>
</dbReference>
<feature type="domain" description="UBC core" evidence="4">
    <location>
        <begin position="421"/>
        <end position="588"/>
    </location>
</feature>
<accession>A0A194XGJ0</accession>
<evidence type="ECO:0000256" key="1">
    <source>
        <dbReference type="ARBA" id="ARBA00023242"/>
    </source>
</evidence>
<dbReference type="STRING" id="149040.A0A194XGJ0"/>
<evidence type="ECO:0008006" key="7">
    <source>
        <dbReference type="Google" id="ProtNLM"/>
    </source>
</evidence>
<dbReference type="Pfam" id="PF00179">
    <property type="entry name" value="UQ_con"/>
    <property type="match status" value="1"/>
</dbReference>
<evidence type="ECO:0000259" key="4">
    <source>
        <dbReference type="PROSITE" id="PS50127"/>
    </source>
</evidence>
<dbReference type="InterPro" id="IPR029498">
    <property type="entry name" value="HeLo_dom"/>
</dbReference>
<gene>
    <name evidence="5" type="ORF">LY89DRAFT_487318</name>
</gene>
<dbReference type="Pfam" id="PF14479">
    <property type="entry name" value="HeLo"/>
    <property type="match status" value="1"/>
</dbReference>
<reference evidence="5 6" key="1">
    <citation type="submission" date="2015-10" db="EMBL/GenBank/DDBJ databases">
        <title>Full genome of DAOMC 229536 Phialocephala scopiformis, a fungal endophyte of spruce producing the potent anti-insectan compound rugulosin.</title>
        <authorList>
            <consortium name="DOE Joint Genome Institute"/>
            <person name="Walker A.K."/>
            <person name="Frasz S.L."/>
            <person name="Seifert K.A."/>
            <person name="Miller J.D."/>
            <person name="Mondo S.J."/>
            <person name="Labutti K."/>
            <person name="Lipzen A."/>
            <person name="Dockter R."/>
            <person name="Kennedy M."/>
            <person name="Grigoriev I.V."/>
            <person name="Spatafora J.W."/>
        </authorList>
    </citation>
    <scope>NUCLEOTIDE SEQUENCE [LARGE SCALE GENOMIC DNA]</scope>
    <source>
        <strain evidence="5 6">CBS 120377</strain>
    </source>
</reference>
<keyword evidence="1" id="KW-0539">Nucleus</keyword>
<dbReference type="GO" id="GO:0008270">
    <property type="term" value="F:zinc ion binding"/>
    <property type="evidence" value="ECO:0007669"/>
    <property type="project" value="InterPro"/>
</dbReference>
<dbReference type="EMBL" id="KQ947411">
    <property type="protein sequence ID" value="KUJ19256.1"/>
    <property type="molecule type" value="Genomic_DNA"/>
</dbReference>
<feature type="region of interest" description="Disordered" evidence="2">
    <location>
        <begin position="603"/>
        <end position="628"/>
    </location>
</feature>
<feature type="region of interest" description="Disordered" evidence="2">
    <location>
        <begin position="650"/>
        <end position="712"/>
    </location>
</feature>
<feature type="domain" description="Zn(2)-C6 fungal-type" evidence="3">
    <location>
        <begin position="306"/>
        <end position="337"/>
    </location>
</feature>
<feature type="compositionally biased region" description="Polar residues" evidence="2">
    <location>
        <begin position="676"/>
        <end position="712"/>
    </location>
</feature>
<dbReference type="OrthoDB" id="20872at2759"/>
<proteinExistence type="predicted"/>
<feature type="compositionally biased region" description="Polar residues" evidence="2">
    <location>
        <begin position="854"/>
        <end position="864"/>
    </location>
</feature>
<evidence type="ECO:0000259" key="3">
    <source>
        <dbReference type="PROSITE" id="PS50048"/>
    </source>
</evidence>
<dbReference type="InterPro" id="IPR001138">
    <property type="entry name" value="Zn2Cys6_DnaBD"/>
</dbReference>
<sequence length="946" mass="105728">MDVTGLVLSVASAASLFITCIECFDIVVKGKNFSEDYEQLYTLFSIQRTRFGLWGESVGLIPDPYGVKRGYNTNLDRPDIRPLVAATLNNIRLLLQKANQVDDKYTLDAAAPQGRKVSEPQGLQVFKAPFDRFRSQIKRTQKETSTWKVTQWAIHDEAKLRGIIDRLREYVDGLESITSSLGLWADQQARLKDEIENISDVESLKLLRDSNSGNLITASQDISDTASRRLVSLAESIFEQKALEGSVIGREDDSFVTAYSTPSTFNPRIPGSWPKSISSAILGPRLVSNAQPAEQKLDQKNAPRNSCKQCLKAVRDCESGDLPQCSNCTSFNLDCSWLVDSCRKPEDDNLPVTDQDENMQMPQNQRWVAEIMQKAKPHVPQSFEMGEANYGKCLSVIKAEDGEHCQNTSVKLIAQAEVGLSSAKRMFLELRNIRTGKVPFVSATPVGDSLDKVLASIEGPLETPYEGGVFWITIRLSQKDSLGPPLMKFQTRVYHPNISPQGHICADFGDKWNAFRTQRHTTNVTSMWYRGKSSTPQWTLGALLTAICGLLAAPDVDDPLVPEIAQKYLEDYAAYCENARLYTKRYATGQRPEEASLSFLEEEAKPFESGVTTEPDSLDLDQSDGKSSHECVQVSNRIIQDYEDQYPGGLLSQSCRASENTYEDSDSSEDELSDDATSFSECNGDSIQDYSAQGNLPNATGSTKPQASNPSNFAKYFHSQRKLLVRHNDSVIDGDANIRVDTEIEEDGHLILLTLFHVKINDLRSRKLSVRRYERHSGREVCHTGRGRQLNEKSTSEQATWSDVLTASRAYSRSHRRRTSSVSSARSRASSLKSVPEESATVDDDDDQDDAAFSTESAPQGPANTIQLEFSNYAQVKLIRRGKMMVRYEFEYWGSDYTWRRNLSDHNAFHLQKIEINNAIAGIVPETRTPDQIRDADKAGHLVPPC</sequence>
<dbReference type="AlphaFoldDB" id="A0A194XGJ0"/>
<dbReference type="InParanoid" id="A0A194XGJ0"/>
<protein>
    <recommendedName>
        <fullName evidence="7">UBC core domain-containing protein</fullName>
    </recommendedName>
</protein>
<dbReference type="InterPro" id="IPR016135">
    <property type="entry name" value="UBQ-conjugating_enzyme/RWD"/>
</dbReference>
<feature type="compositionally biased region" description="Basic and acidic residues" evidence="2">
    <location>
        <begin position="771"/>
        <end position="795"/>
    </location>
</feature>
<dbReference type="PANTHER" id="PTHR24068">
    <property type="entry name" value="UBIQUITIN-CONJUGATING ENZYME E2"/>
    <property type="match status" value="1"/>
</dbReference>
<dbReference type="GO" id="GO:0000981">
    <property type="term" value="F:DNA-binding transcription factor activity, RNA polymerase II-specific"/>
    <property type="evidence" value="ECO:0007669"/>
    <property type="project" value="InterPro"/>
</dbReference>
<dbReference type="Proteomes" id="UP000070700">
    <property type="component" value="Unassembled WGS sequence"/>
</dbReference>
<dbReference type="GeneID" id="28817587"/>
<dbReference type="InterPro" id="IPR038305">
    <property type="entry name" value="HeLo_sf"/>
</dbReference>
<dbReference type="PROSITE" id="PS50048">
    <property type="entry name" value="ZN2_CY6_FUNGAL_2"/>
    <property type="match status" value="1"/>
</dbReference>
<organism evidence="5 6">
    <name type="scientific">Mollisia scopiformis</name>
    <name type="common">Conifer needle endophyte fungus</name>
    <name type="synonym">Phialocephala scopiformis</name>
    <dbReference type="NCBI Taxonomy" id="149040"/>
    <lineage>
        <taxon>Eukaryota</taxon>
        <taxon>Fungi</taxon>
        <taxon>Dikarya</taxon>
        <taxon>Ascomycota</taxon>
        <taxon>Pezizomycotina</taxon>
        <taxon>Leotiomycetes</taxon>
        <taxon>Helotiales</taxon>
        <taxon>Mollisiaceae</taxon>
        <taxon>Mollisia</taxon>
    </lineage>
</organism>